<feature type="compositionally biased region" description="Basic and acidic residues" evidence="1">
    <location>
        <begin position="436"/>
        <end position="445"/>
    </location>
</feature>
<feature type="compositionally biased region" description="Polar residues" evidence="1">
    <location>
        <begin position="666"/>
        <end position="683"/>
    </location>
</feature>
<organism evidence="3 4">
    <name type="scientific">Pocillopora damicornis</name>
    <name type="common">Cauliflower coral</name>
    <name type="synonym">Millepora damicornis</name>
    <dbReference type="NCBI Taxonomy" id="46731"/>
    <lineage>
        <taxon>Eukaryota</taxon>
        <taxon>Metazoa</taxon>
        <taxon>Cnidaria</taxon>
        <taxon>Anthozoa</taxon>
        <taxon>Hexacorallia</taxon>
        <taxon>Scleractinia</taxon>
        <taxon>Astrocoeniina</taxon>
        <taxon>Pocilloporidae</taxon>
        <taxon>Pocillopora</taxon>
    </lineage>
</organism>
<feature type="transmembrane region" description="Helical" evidence="2">
    <location>
        <begin position="347"/>
        <end position="378"/>
    </location>
</feature>
<feature type="transmembrane region" description="Helical" evidence="2">
    <location>
        <begin position="630"/>
        <end position="652"/>
    </location>
</feature>
<feature type="transmembrane region" description="Helical" evidence="2">
    <location>
        <begin position="578"/>
        <end position="598"/>
    </location>
</feature>
<proteinExistence type="predicted"/>
<evidence type="ECO:0000256" key="1">
    <source>
        <dbReference type="SAM" id="MobiDB-lite"/>
    </source>
</evidence>
<feature type="transmembrane region" description="Helical" evidence="2">
    <location>
        <begin position="84"/>
        <end position="103"/>
    </location>
</feature>
<dbReference type="Proteomes" id="UP000275408">
    <property type="component" value="Unassembled WGS sequence"/>
</dbReference>
<reference evidence="3 4" key="1">
    <citation type="journal article" date="2018" name="Sci. Rep.">
        <title>Comparative analysis of the Pocillopora damicornis genome highlights role of immune system in coral evolution.</title>
        <authorList>
            <person name="Cunning R."/>
            <person name="Bay R.A."/>
            <person name="Gillette P."/>
            <person name="Baker A.C."/>
            <person name="Traylor-Knowles N."/>
        </authorList>
    </citation>
    <scope>NUCLEOTIDE SEQUENCE [LARGE SCALE GENOMIC DNA]</scope>
    <source>
        <strain evidence="3">RSMAS</strain>
        <tissue evidence="3">Whole animal</tissue>
    </source>
</reference>
<feature type="region of interest" description="Disordered" evidence="1">
    <location>
        <begin position="1"/>
        <end position="23"/>
    </location>
</feature>
<dbReference type="EMBL" id="RCHS01001758">
    <property type="protein sequence ID" value="RMX51542.1"/>
    <property type="molecule type" value="Genomic_DNA"/>
</dbReference>
<feature type="compositionally biased region" description="Pro residues" evidence="1">
    <location>
        <begin position="253"/>
        <end position="262"/>
    </location>
</feature>
<dbReference type="PANTHER" id="PTHR22776">
    <property type="entry name" value="MARVEL-CONTAINING POTENTIAL LIPID RAFT-ASSOCIATED PROTEIN"/>
    <property type="match status" value="1"/>
</dbReference>
<keyword evidence="2" id="KW-0472">Membrane</keyword>
<sequence length="683" mass="76134">MQQISSDQPQAVSEAQSPMGQQGYAGRMDRTYLKTMLGGSRIFEFILLLIASACGIVYSNRTFVLQIGFMLGIHKDQRYFKTPSYSTLIVLAVQVLMTILLIASTTRLAMVAVEWYKADKAHRDKYIVGKPYDENNAAGALTCLAFLEDIPQLTKITTSLAMPAVEWYKVHKDHLDRYGRSMSTDGVNVAMLFCALKIYPDQPRTVSGAQFPMGQGHIPGQPVHVPTEHPVHVLTGQPVHDPTRQPAQSVPGPGVPMQPPVNQPREGRLDRTYMKTLLSASRLVEFIALLIAWPCGVVYSNRTFGVDGRATFFAGVSTFCWVMVIVLQIVLMFGIHKDRRYFRTPSNSTLIVIAVHVLMTILLIASTTSLIMVGVELFKADQAHRDRYGEGKPYDENNVFLGFALLTGGAACFMFLDDIPPLTRMYRLQRAKEIAAADDSQETRTRGKMNQSSRNQRFAHQQPVGQVPAGQLQPMFVAAQAPPRQYAQQPVGQVQQVQLVQPAAAQDATVPKTTDYWNSALIAERVVEFLFLSAAWISIVRYSSLSGSDALTSLGSYYVYSSDIHAVGRVNFFKGITVFCWIVSIVFQIGFVFGFNHIKRLFSRPSHLTIVMSKAYDSLLPAIRINLDELYLALIFGFLVCFSFFESIRLFYKMIVTQRGEEETENTAQTARGPGIQSSPILD</sequence>
<feature type="transmembrane region" description="Helical" evidence="2">
    <location>
        <begin position="283"/>
        <end position="300"/>
    </location>
</feature>
<evidence type="ECO:0000313" key="4">
    <source>
        <dbReference type="Proteomes" id="UP000275408"/>
    </source>
</evidence>
<feature type="compositionally biased region" description="Polar residues" evidence="1">
    <location>
        <begin position="1"/>
        <end position="20"/>
    </location>
</feature>
<comment type="caution">
    <text evidence="3">The sequence shown here is derived from an EMBL/GenBank/DDBJ whole genome shotgun (WGS) entry which is preliminary data.</text>
</comment>
<feature type="region of interest" description="Disordered" evidence="1">
    <location>
        <begin position="663"/>
        <end position="683"/>
    </location>
</feature>
<keyword evidence="2" id="KW-1133">Transmembrane helix</keyword>
<feature type="region of interest" description="Disordered" evidence="1">
    <location>
        <begin position="436"/>
        <end position="456"/>
    </location>
</feature>
<evidence type="ECO:0000256" key="2">
    <source>
        <dbReference type="SAM" id="Phobius"/>
    </source>
</evidence>
<evidence type="ECO:0000313" key="3">
    <source>
        <dbReference type="EMBL" id="RMX51542.1"/>
    </source>
</evidence>
<gene>
    <name evidence="3" type="ORF">pdam_00010314</name>
</gene>
<dbReference type="AlphaFoldDB" id="A0A3M6UD06"/>
<dbReference type="PANTHER" id="PTHR22776:SF49">
    <property type="entry name" value="MARVEL DOMAIN-CONTAINING PROTEIN"/>
    <property type="match status" value="1"/>
</dbReference>
<dbReference type="GO" id="GO:0016020">
    <property type="term" value="C:membrane"/>
    <property type="evidence" value="ECO:0007669"/>
    <property type="project" value="TreeGrafter"/>
</dbReference>
<keyword evidence="2" id="KW-0812">Transmembrane</keyword>
<protein>
    <recommendedName>
        <fullName evidence="5">MARVEL domain-containing protein</fullName>
    </recommendedName>
</protein>
<dbReference type="OrthoDB" id="5987145at2759"/>
<feature type="transmembrane region" description="Helical" evidence="2">
    <location>
        <begin position="398"/>
        <end position="416"/>
    </location>
</feature>
<keyword evidence="4" id="KW-1185">Reference proteome</keyword>
<feature type="transmembrane region" description="Helical" evidence="2">
    <location>
        <begin position="42"/>
        <end position="64"/>
    </location>
</feature>
<dbReference type="InterPro" id="IPR050578">
    <property type="entry name" value="MARVEL-CKLF_proteins"/>
</dbReference>
<feature type="region of interest" description="Disordered" evidence="1">
    <location>
        <begin position="242"/>
        <end position="266"/>
    </location>
</feature>
<evidence type="ECO:0008006" key="5">
    <source>
        <dbReference type="Google" id="ProtNLM"/>
    </source>
</evidence>
<accession>A0A3M6UD06</accession>
<feature type="transmembrane region" description="Helical" evidence="2">
    <location>
        <begin position="312"/>
        <end position="335"/>
    </location>
</feature>
<name>A0A3M6UD06_POCDA</name>